<dbReference type="InterPro" id="IPR011250">
    <property type="entry name" value="OMP/PagP_B-barrel"/>
</dbReference>
<dbReference type="Proteomes" id="UP000057389">
    <property type="component" value="Unassembled WGS sequence"/>
</dbReference>
<feature type="chain" id="PRO_5007164412" description="Outer membrane protein beta-barrel domain-containing protein" evidence="2">
    <location>
        <begin position="23"/>
        <end position="177"/>
    </location>
</feature>
<name>A0A120DH06_9VIBR</name>
<dbReference type="AlphaFoldDB" id="A0A120DH06"/>
<proteinExistence type="predicted"/>
<evidence type="ECO:0000313" key="5">
    <source>
        <dbReference type="Proteomes" id="UP000057389"/>
    </source>
</evidence>
<reference evidence="4 5" key="1">
    <citation type="submission" date="2015-11" db="EMBL/GenBank/DDBJ databases">
        <title>Draft WGS of Vibrio toranzoniae.</title>
        <authorList>
            <person name="Lasa A."/>
            <person name="Romalde J.L."/>
        </authorList>
    </citation>
    <scope>NUCLEOTIDE SEQUENCE [LARGE SCALE GENOMIC DNA]</scope>
    <source>
        <strain evidence="4 5">Vb 10.8</strain>
    </source>
</reference>
<evidence type="ECO:0000313" key="4">
    <source>
        <dbReference type="EMBL" id="KWU01685.1"/>
    </source>
</evidence>
<gene>
    <name evidence="4" type="ORF">APQ14_04250</name>
</gene>
<dbReference type="RefSeq" id="WP_060467513.1">
    <property type="nucleotide sequence ID" value="NZ_AP025514.1"/>
</dbReference>
<dbReference type="Pfam" id="PF13505">
    <property type="entry name" value="OMP_b-brl"/>
    <property type="match status" value="1"/>
</dbReference>
<protein>
    <recommendedName>
        <fullName evidence="3">Outer membrane protein beta-barrel domain-containing protein</fullName>
    </recommendedName>
</protein>
<evidence type="ECO:0000256" key="1">
    <source>
        <dbReference type="ARBA" id="ARBA00022729"/>
    </source>
</evidence>
<dbReference type="EMBL" id="LMXU01000009">
    <property type="protein sequence ID" value="KWU01685.1"/>
    <property type="molecule type" value="Genomic_DNA"/>
</dbReference>
<dbReference type="OrthoDB" id="6386495at2"/>
<keyword evidence="1 2" id="KW-0732">Signal</keyword>
<comment type="caution">
    <text evidence="4">The sequence shown here is derived from an EMBL/GenBank/DDBJ whole genome shotgun (WGS) entry which is preliminary data.</text>
</comment>
<feature type="signal peptide" evidence="2">
    <location>
        <begin position="1"/>
        <end position="22"/>
    </location>
</feature>
<evidence type="ECO:0000256" key="2">
    <source>
        <dbReference type="SAM" id="SignalP"/>
    </source>
</evidence>
<keyword evidence="5" id="KW-1185">Reference proteome</keyword>
<organism evidence="4 5">
    <name type="scientific">Vibrio toranzoniae</name>
    <dbReference type="NCBI Taxonomy" id="1194427"/>
    <lineage>
        <taxon>Bacteria</taxon>
        <taxon>Pseudomonadati</taxon>
        <taxon>Pseudomonadota</taxon>
        <taxon>Gammaproteobacteria</taxon>
        <taxon>Vibrionales</taxon>
        <taxon>Vibrionaceae</taxon>
        <taxon>Vibrio</taxon>
    </lineage>
</organism>
<dbReference type="InterPro" id="IPR027385">
    <property type="entry name" value="Beta-barrel_OMP"/>
</dbReference>
<dbReference type="SUPFAM" id="SSF56925">
    <property type="entry name" value="OMPA-like"/>
    <property type="match status" value="1"/>
</dbReference>
<accession>A0A120DH06</accession>
<dbReference type="GeneID" id="300178172"/>
<evidence type="ECO:0000259" key="3">
    <source>
        <dbReference type="Pfam" id="PF13505"/>
    </source>
</evidence>
<dbReference type="Gene3D" id="2.40.160.20">
    <property type="match status" value="1"/>
</dbReference>
<feature type="domain" description="Outer membrane protein beta-barrel" evidence="3">
    <location>
        <begin position="12"/>
        <end position="176"/>
    </location>
</feature>
<sequence length="177" mass="19326">MNKHIKICVVGILLIVSSSAYAKGVFEEYGYIGLGYSYVDADIGGITSVDNSLLGLVGGYRFHENFAVEARGYGNISNDSTLGVDIQIDHSFSLFGKAVLPVWKYLDIYGLLGFGQLKASVTGQGNNISDTDSDFQYGIGAAFNKGNPLELQLEWVKWYDNDGLDVDGINLNLVWHL</sequence>